<dbReference type="EMBL" id="JBICCN010000429">
    <property type="protein sequence ID" value="KAL3069435.1"/>
    <property type="molecule type" value="Genomic_DNA"/>
</dbReference>
<dbReference type="AlphaFoldDB" id="A0ABD2HXC7"/>
<proteinExistence type="predicted"/>
<reference evidence="2 3" key="1">
    <citation type="submission" date="2024-10" db="EMBL/GenBank/DDBJ databases">
        <authorList>
            <person name="Kim D."/>
        </authorList>
    </citation>
    <scope>NUCLEOTIDE SEQUENCE [LARGE SCALE GENOMIC DNA]</scope>
    <source>
        <strain evidence="2">Taebaek</strain>
    </source>
</reference>
<accession>A0ABD2HXC7</accession>
<evidence type="ECO:0008006" key="4">
    <source>
        <dbReference type="Google" id="ProtNLM"/>
    </source>
</evidence>
<evidence type="ECO:0000256" key="1">
    <source>
        <dbReference type="SAM" id="MobiDB-lite"/>
    </source>
</evidence>
<feature type="region of interest" description="Disordered" evidence="1">
    <location>
        <begin position="162"/>
        <end position="270"/>
    </location>
</feature>
<organism evidence="2 3">
    <name type="scientific">Heterodera schachtii</name>
    <name type="common">Sugarbeet cyst nematode worm</name>
    <name type="synonym">Tylenchus schachtii</name>
    <dbReference type="NCBI Taxonomy" id="97005"/>
    <lineage>
        <taxon>Eukaryota</taxon>
        <taxon>Metazoa</taxon>
        <taxon>Ecdysozoa</taxon>
        <taxon>Nematoda</taxon>
        <taxon>Chromadorea</taxon>
        <taxon>Rhabditida</taxon>
        <taxon>Tylenchina</taxon>
        <taxon>Tylenchomorpha</taxon>
        <taxon>Tylenchoidea</taxon>
        <taxon>Heteroderidae</taxon>
        <taxon>Heteroderinae</taxon>
        <taxon>Heterodera</taxon>
    </lineage>
</organism>
<feature type="compositionally biased region" description="Acidic residues" evidence="1">
    <location>
        <begin position="32"/>
        <end position="45"/>
    </location>
</feature>
<evidence type="ECO:0000313" key="2">
    <source>
        <dbReference type="EMBL" id="KAL3069435.1"/>
    </source>
</evidence>
<sequence length="649" mass="74485">MVITRRRRQAEETQQSVEGDRQRGGDQRLEESDREGEEINAEEGEAAAQPTNYVLGVPLVDTIGESFHCRLCAPIPKIFKRHGDLSKHLKRYHPNQIIVFKCNSCQTIFDTVKKCKTHQQKTPACRNAQAVPEDIPQRPLAAPGAAVVQRNFFQPRARRVENADHPQPIQRPVVPARQPPPQLQLSDHRRPVSVSSSSFTSADSEFIVDSVSDSQSTTSSQALEANRNVRGRPNRHPPVEPVQLQHLSTSSESVELGQNNARPLNHPHHSPSPVNIEDAEYPIHQIPPVIVPPKSEHQKRWIRFFEAVNDSNSFETNLDLLLAEVRQKAKINIEPQQRRPPRGNNRNQLPNHHGRRRNAMNVAQEPAFDPVAASRIQKLYRQSRPRAYREITEQSSPFCQIEGNDLFDYFSRVFEENAPIDPEMPAEIPRHRPPTQRNPLGPQFTQKEVWERLKRCSNTAPGPDGIRYSVWKKYDQGAHVLTSIYNCVKRTQHIPRNWTKSVTVLLHKKGDRNEVSNWRPIALSNTIGKLYSSVLANRLAMWSVAFNRAFERCRQGKRLKYEDVAEHYRLMGFDVLLEAFIVGPLGGWDPHNEFVLNKMKIGQHYRQLMRRLMVSDAIRWSRDIYVEHLTGVPQFRDNDDERARGEAPN</sequence>
<feature type="region of interest" description="Disordered" evidence="1">
    <location>
        <begin position="422"/>
        <end position="442"/>
    </location>
</feature>
<keyword evidence="3" id="KW-1185">Reference proteome</keyword>
<name>A0ABD2HXC7_HETSC</name>
<feature type="compositionally biased region" description="Polar residues" evidence="1">
    <location>
        <begin position="245"/>
        <end position="262"/>
    </location>
</feature>
<evidence type="ECO:0000313" key="3">
    <source>
        <dbReference type="Proteomes" id="UP001620645"/>
    </source>
</evidence>
<dbReference type="PANTHER" id="PTHR19446">
    <property type="entry name" value="REVERSE TRANSCRIPTASES"/>
    <property type="match status" value="1"/>
</dbReference>
<dbReference type="Proteomes" id="UP001620645">
    <property type="component" value="Unassembled WGS sequence"/>
</dbReference>
<protein>
    <recommendedName>
        <fullName evidence="4">C2H2-type domain-containing protein</fullName>
    </recommendedName>
</protein>
<feature type="compositionally biased region" description="Low complexity" evidence="1">
    <location>
        <begin position="342"/>
        <end position="351"/>
    </location>
</feature>
<feature type="region of interest" description="Disordered" evidence="1">
    <location>
        <begin position="1"/>
        <end position="46"/>
    </location>
</feature>
<feature type="compositionally biased region" description="Low complexity" evidence="1">
    <location>
        <begin position="166"/>
        <end position="176"/>
    </location>
</feature>
<comment type="caution">
    <text evidence="2">The sequence shown here is derived from an EMBL/GenBank/DDBJ whole genome shotgun (WGS) entry which is preliminary data.</text>
</comment>
<feature type="compositionally biased region" description="Basic and acidic residues" evidence="1">
    <location>
        <begin position="18"/>
        <end position="31"/>
    </location>
</feature>
<gene>
    <name evidence="2" type="ORF">niasHS_018160</name>
</gene>
<feature type="region of interest" description="Disordered" evidence="1">
    <location>
        <begin position="331"/>
        <end position="357"/>
    </location>
</feature>
<feature type="compositionally biased region" description="Low complexity" evidence="1">
    <location>
        <begin position="193"/>
        <end position="221"/>
    </location>
</feature>